<keyword evidence="2" id="KW-0812">Transmembrane</keyword>
<dbReference type="InterPro" id="IPR005325">
    <property type="entry name" value="DUF308_memb"/>
</dbReference>
<sequence length="217" mass="23065">MSTESLSAHSFDVARRVWATALVRGVLFLVVGLVMYFWPSVGNSLVQWLLVALFALQAVILFIEAARMRPSDTDGSNWRYVLGGVAAAVAIATAIWPESTFTIVLRLVAIWALVAGVIGVVSAVRGARAGRPQWDMELTVGLMWTLFGIMVLVKPLDDIQTVTLALSVFLSFSGLLLTVSGFALARQSKSAPAAATAGGHEPVGDGSTLEQAPEHDA</sequence>
<feature type="transmembrane region" description="Helical" evidence="2">
    <location>
        <begin position="21"/>
        <end position="39"/>
    </location>
</feature>
<proteinExistence type="predicted"/>
<keyword evidence="4" id="KW-1185">Reference proteome</keyword>
<accession>A0A1H1LXJ6</accession>
<dbReference type="InterPro" id="IPR052712">
    <property type="entry name" value="Acid_resist_chaperone_HdeD"/>
</dbReference>
<dbReference type="Proteomes" id="UP000185663">
    <property type="component" value="Chromosome I"/>
</dbReference>
<dbReference type="RefSeq" id="WP_083371139.1">
    <property type="nucleotide sequence ID" value="NZ_LT629776.1"/>
</dbReference>
<dbReference type="GO" id="GO:0005886">
    <property type="term" value="C:plasma membrane"/>
    <property type="evidence" value="ECO:0007669"/>
    <property type="project" value="TreeGrafter"/>
</dbReference>
<feature type="region of interest" description="Disordered" evidence="1">
    <location>
        <begin position="193"/>
        <end position="217"/>
    </location>
</feature>
<protein>
    <submittedName>
        <fullName evidence="3">Uncharacterized membrane protein HdeD, DUF308 family</fullName>
    </submittedName>
</protein>
<gene>
    <name evidence="3" type="ORF">SAMN04489860_0066</name>
</gene>
<keyword evidence="2" id="KW-1133">Transmembrane helix</keyword>
<evidence type="ECO:0000256" key="1">
    <source>
        <dbReference type="SAM" id="MobiDB-lite"/>
    </source>
</evidence>
<dbReference type="OrthoDB" id="3829721at2"/>
<dbReference type="PANTHER" id="PTHR34989">
    <property type="entry name" value="PROTEIN HDED"/>
    <property type="match status" value="1"/>
</dbReference>
<organism evidence="3 4">
    <name type="scientific">Paraoerskovia marina</name>
    <dbReference type="NCBI Taxonomy" id="545619"/>
    <lineage>
        <taxon>Bacteria</taxon>
        <taxon>Bacillati</taxon>
        <taxon>Actinomycetota</taxon>
        <taxon>Actinomycetes</taxon>
        <taxon>Micrococcales</taxon>
        <taxon>Cellulomonadaceae</taxon>
        <taxon>Paraoerskovia</taxon>
    </lineage>
</organism>
<dbReference type="STRING" id="545619.SAMN04489860_0066"/>
<dbReference type="AlphaFoldDB" id="A0A1H1LXJ6"/>
<evidence type="ECO:0000313" key="4">
    <source>
        <dbReference type="Proteomes" id="UP000185663"/>
    </source>
</evidence>
<dbReference type="Pfam" id="PF03729">
    <property type="entry name" value="DUF308"/>
    <property type="match status" value="1"/>
</dbReference>
<feature type="transmembrane region" description="Helical" evidence="2">
    <location>
        <begin position="45"/>
        <end position="66"/>
    </location>
</feature>
<feature type="transmembrane region" description="Helical" evidence="2">
    <location>
        <begin position="162"/>
        <end position="185"/>
    </location>
</feature>
<dbReference type="EMBL" id="LT629776">
    <property type="protein sequence ID" value="SDR79243.1"/>
    <property type="molecule type" value="Genomic_DNA"/>
</dbReference>
<dbReference type="eggNOG" id="COG3247">
    <property type="taxonomic scope" value="Bacteria"/>
</dbReference>
<feature type="transmembrane region" description="Helical" evidence="2">
    <location>
        <begin position="136"/>
        <end position="156"/>
    </location>
</feature>
<reference evidence="3 4" key="1">
    <citation type="submission" date="2016-10" db="EMBL/GenBank/DDBJ databases">
        <authorList>
            <person name="de Groot N.N."/>
        </authorList>
    </citation>
    <scope>NUCLEOTIDE SEQUENCE [LARGE SCALE GENOMIC DNA]</scope>
    <source>
        <strain evidence="3 4">DSM 22126</strain>
    </source>
</reference>
<evidence type="ECO:0000313" key="3">
    <source>
        <dbReference type="EMBL" id="SDR79243.1"/>
    </source>
</evidence>
<keyword evidence="2" id="KW-0472">Membrane</keyword>
<evidence type="ECO:0000256" key="2">
    <source>
        <dbReference type="SAM" id="Phobius"/>
    </source>
</evidence>
<dbReference type="PANTHER" id="PTHR34989:SF1">
    <property type="entry name" value="PROTEIN HDED"/>
    <property type="match status" value="1"/>
</dbReference>
<feature type="transmembrane region" description="Helical" evidence="2">
    <location>
        <begin position="103"/>
        <end position="124"/>
    </location>
</feature>
<feature type="transmembrane region" description="Helical" evidence="2">
    <location>
        <begin position="78"/>
        <end position="97"/>
    </location>
</feature>
<name>A0A1H1LXJ6_9CELL</name>